<accession>A0AA39QT82</accession>
<keyword evidence="1" id="KW-0732">Signal</keyword>
<dbReference type="Proteomes" id="UP001166286">
    <property type="component" value="Unassembled WGS sequence"/>
</dbReference>
<evidence type="ECO:0000313" key="2">
    <source>
        <dbReference type="EMBL" id="KAK0507635.1"/>
    </source>
</evidence>
<proteinExistence type="predicted"/>
<evidence type="ECO:0000256" key="1">
    <source>
        <dbReference type="SAM" id="SignalP"/>
    </source>
</evidence>
<feature type="chain" id="PRO_5041237882" evidence="1">
    <location>
        <begin position="27"/>
        <end position="174"/>
    </location>
</feature>
<evidence type="ECO:0000313" key="3">
    <source>
        <dbReference type="Proteomes" id="UP001166286"/>
    </source>
</evidence>
<feature type="signal peptide" evidence="1">
    <location>
        <begin position="1"/>
        <end position="26"/>
    </location>
</feature>
<protein>
    <submittedName>
        <fullName evidence="2">Uncharacterized protein</fullName>
    </submittedName>
</protein>
<name>A0AA39QT82_9LECA</name>
<dbReference type="AlphaFoldDB" id="A0AA39QT82"/>
<gene>
    <name evidence="2" type="ORF">JMJ35_009524</name>
</gene>
<comment type="caution">
    <text evidence="2">The sequence shown here is derived from an EMBL/GenBank/DDBJ whole genome shotgun (WGS) entry which is preliminary data.</text>
</comment>
<reference evidence="2" key="1">
    <citation type="submission" date="2023-03" db="EMBL/GenBank/DDBJ databases">
        <title>Complete genome of Cladonia borealis.</title>
        <authorList>
            <person name="Park H."/>
        </authorList>
    </citation>
    <scope>NUCLEOTIDE SEQUENCE</scope>
    <source>
        <strain evidence="2">ANT050790</strain>
    </source>
</reference>
<organism evidence="2 3">
    <name type="scientific">Cladonia borealis</name>
    <dbReference type="NCBI Taxonomy" id="184061"/>
    <lineage>
        <taxon>Eukaryota</taxon>
        <taxon>Fungi</taxon>
        <taxon>Dikarya</taxon>
        <taxon>Ascomycota</taxon>
        <taxon>Pezizomycotina</taxon>
        <taxon>Lecanoromycetes</taxon>
        <taxon>OSLEUM clade</taxon>
        <taxon>Lecanoromycetidae</taxon>
        <taxon>Lecanorales</taxon>
        <taxon>Lecanorineae</taxon>
        <taxon>Cladoniaceae</taxon>
        <taxon>Cladonia</taxon>
    </lineage>
</organism>
<sequence>MYSFKATCRRASLLVLILQLCSLSHTATLPALNLTYIKNGLSTPNLTLTYNAGYKPRAPEPYLATAYTETVLFFEYGLTPLDDATLILVLYQMYTEYQPHTFQSDAFVGTKDKVYTYNGVTLVIHPNAKMTWNMFHNTWLLLGHYQTAYQCVAMEFDITHSESFNVGWGQVRLV</sequence>
<dbReference type="EMBL" id="JAFEKC020000022">
    <property type="protein sequence ID" value="KAK0507635.1"/>
    <property type="molecule type" value="Genomic_DNA"/>
</dbReference>
<keyword evidence="3" id="KW-1185">Reference proteome</keyword>